<dbReference type="Gene3D" id="3.30.1330.70">
    <property type="entry name" value="Holliday junction resolvase RusA"/>
    <property type="match status" value="1"/>
</dbReference>
<name>A0A918HQS3_9ACTN</name>
<proteinExistence type="predicted"/>
<dbReference type="GO" id="GO:0006281">
    <property type="term" value="P:DNA repair"/>
    <property type="evidence" value="ECO:0007669"/>
    <property type="project" value="InterPro"/>
</dbReference>
<dbReference type="InterPro" id="IPR036614">
    <property type="entry name" value="RusA-like_sf"/>
</dbReference>
<protein>
    <submittedName>
        <fullName evidence="1">Uncharacterized protein</fullName>
    </submittedName>
</protein>
<accession>A0A918HQS3</accession>
<keyword evidence="2" id="KW-1185">Reference proteome</keyword>
<dbReference type="InterPro" id="IPR008822">
    <property type="entry name" value="Endonuclease_RusA-like"/>
</dbReference>
<evidence type="ECO:0000313" key="2">
    <source>
        <dbReference type="Proteomes" id="UP000646776"/>
    </source>
</evidence>
<dbReference type="GO" id="GO:0006310">
    <property type="term" value="P:DNA recombination"/>
    <property type="evidence" value="ECO:0007669"/>
    <property type="project" value="InterPro"/>
</dbReference>
<sequence>MRAPASWQRLAAVSEKVLGSLLNLPERRLTFTVAETPVTQGSVDVPAPGVVKYSRELHNWLHQINAATQKACGTNWEPANCPIIMSAVFTLPRPKSAPKTKAVHAATKPDIDKLIRAVQDALSPSAEKGFHVYTEDSHILGYDPGPYKTYPAPLGTHAWALPEPGVTIALTAAPSAALCQDTA</sequence>
<reference evidence="1" key="1">
    <citation type="journal article" date="2014" name="Int. J. Syst. Evol. Microbiol.">
        <title>Complete genome sequence of Corynebacterium casei LMG S-19264T (=DSM 44701T), isolated from a smear-ripened cheese.</title>
        <authorList>
            <consortium name="US DOE Joint Genome Institute (JGI-PGF)"/>
            <person name="Walter F."/>
            <person name="Albersmeier A."/>
            <person name="Kalinowski J."/>
            <person name="Ruckert C."/>
        </authorList>
    </citation>
    <scope>NUCLEOTIDE SEQUENCE</scope>
    <source>
        <strain evidence="1">JCM 4125</strain>
    </source>
</reference>
<dbReference type="AlphaFoldDB" id="A0A918HQS3"/>
<dbReference type="Proteomes" id="UP000646776">
    <property type="component" value="Unassembled WGS sequence"/>
</dbReference>
<dbReference type="Pfam" id="PF05866">
    <property type="entry name" value="RusA"/>
    <property type="match status" value="1"/>
</dbReference>
<comment type="caution">
    <text evidence="1">The sequence shown here is derived from an EMBL/GenBank/DDBJ whole genome shotgun (WGS) entry which is preliminary data.</text>
</comment>
<reference evidence="1" key="2">
    <citation type="submission" date="2020-09" db="EMBL/GenBank/DDBJ databases">
        <authorList>
            <person name="Sun Q."/>
            <person name="Ohkuma M."/>
        </authorList>
    </citation>
    <scope>NUCLEOTIDE SEQUENCE</scope>
    <source>
        <strain evidence="1">JCM 4125</strain>
    </source>
</reference>
<evidence type="ECO:0000313" key="1">
    <source>
        <dbReference type="EMBL" id="GGT94469.1"/>
    </source>
</evidence>
<dbReference type="GO" id="GO:0000287">
    <property type="term" value="F:magnesium ion binding"/>
    <property type="evidence" value="ECO:0007669"/>
    <property type="project" value="InterPro"/>
</dbReference>
<dbReference type="EMBL" id="BMSA01000045">
    <property type="protein sequence ID" value="GGT94469.1"/>
    <property type="molecule type" value="Genomic_DNA"/>
</dbReference>
<organism evidence="1 2">
    <name type="scientific">Streptomyces phaeofaciens</name>
    <dbReference type="NCBI Taxonomy" id="68254"/>
    <lineage>
        <taxon>Bacteria</taxon>
        <taxon>Bacillati</taxon>
        <taxon>Actinomycetota</taxon>
        <taxon>Actinomycetes</taxon>
        <taxon>Kitasatosporales</taxon>
        <taxon>Streptomycetaceae</taxon>
        <taxon>Streptomyces</taxon>
    </lineage>
</organism>
<gene>
    <name evidence="1" type="ORF">GCM10010226_85310</name>
</gene>